<protein>
    <submittedName>
        <fullName evidence="1">Uncharacterized protein</fullName>
    </submittedName>
</protein>
<dbReference type="AlphaFoldDB" id="A0A9D1S5X5"/>
<name>A0A9D1S5X5_9FIRM</name>
<proteinExistence type="predicted"/>
<accession>A0A9D1S5X5</accession>
<dbReference type="EMBL" id="DVND01000050">
    <property type="protein sequence ID" value="HIU48111.1"/>
    <property type="molecule type" value="Genomic_DNA"/>
</dbReference>
<comment type="caution">
    <text evidence="1">The sequence shown here is derived from an EMBL/GenBank/DDBJ whole genome shotgun (WGS) entry which is preliminary data.</text>
</comment>
<dbReference type="Proteomes" id="UP000824111">
    <property type="component" value="Unassembled WGS sequence"/>
</dbReference>
<evidence type="ECO:0000313" key="2">
    <source>
        <dbReference type="Proteomes" id="UP000824111"/>
    </source>
</evidence>
<reference evidence="1" key="1">
    <citation type="submission" date="2020-10" db="EMBL/GenBank/DDBJ databases">
        <authorList>
            <person name="Gilroy R."/>
        </authorList>
    </citation>
    <scope>NUCLEOTIDE SEQUENCE</scope>
    <source>
        <strain evidence="1">ChiSjej4B22-9803</strain>
    </source>
</reference>
<gene>
    <name evidence="1" type="ORF">IAB04_01975</name>
</gene>
<sequence length="87" mass="10004">MYRKYYSYNDMPQVMKPEPRHEIVKPEPPVHKKKEEVPGILEEGKLFGKFELDDVILIAVAIILLADDCDDKLLLLALGFIFITGML</sequence>
<evidence type="ECO:0000313" key="1">
    <source>
        <dbReference type="EMBL" id="HIU48111.1"/>
    </source>
</evidence>
<organism evidence="1 2">
    <name type="scientific">Candidatus Avimonoglobus intestinipullorum</name>
    <dbReference type="NCBI Taxonomy" id="2840699"/>
    <lineage>
        <taxon>Bacteria</taxon>
        <taxon>Bacillati</taxon>
        <taxon>Bacillota</taxon>
        <taxon>Clostridia</taxon>
        <taxon>Eubacteriales</taxon>
        <taxon>Candidatus Avimonoglobus</taxon>
    </lineage>
</organism>
<reference evidence="1" key="2">
    <citation type="journal article" date="2021" name="PeerJ">
        <title>Extensive microbial diversity within the chicken gut microbiome revealed by metagenomics and culture.</title>
        <authorList>
            <person name="Gilroy R."/>
            <person name="Ravi A."/>
            <person name="Getino M."/>
            <person name="Pursley I."/>
            <person name="Horton D.L."/>
            <person name="Alikhan N.F."/>
            <person name="Baker D."/>
            <person name="Gharbi K."/>
            <person name="Hall N."/>
            <person name="Watson M."/>
            <person name="Adriaenssens E.M."/>
            <person name="Foster-Nyarko E."/>
            <person name="Jarju S."/>
            <person name="Secka A."/>
            <person name="Antonio M."/>
            <person name="Oren A."/>
            <person name="Chaudhuri R.R."/>
            <person name="La Ragione R."/>
            <person name="Hildebrand F."/>
            <person name="Pallen M.J."/>
        </authorList>
    </citation>
    <scope>NUCLEOTIDE SEQUENCE</scope>
    <source>
        <strain evidence="1">ChiSjej4B22-9803</strain>
    </source>
</reference>